<sequence>MKVQTVRRIVIAQLPKDAPKGGWKGLDKVVRLNDFVQSGMYCNQKLPEKGTDFAAYPFAAKSGLEVAEKKIVALVRPGVQTPYDDVANQVDVQPEQRPAQLPFVLREISEEAAPPELR</sequence>
<dbReference type="AlphaFoldDB" id="A0A1J5PH62"/>
<gene>
    <name evidence="1" type="ORF">GALL_482800</name>
</gene>
<dbReference type="EMBL" id="MLJW01004361">
    <property type="protein sequence ID" value="OIQ70112.1"/>
    <property type="molecule type" value="Genomic_DNA"/>
</dbReference>
<accession>A0A1J5PH62</accession>
<name>A0A1J5PH62_9ZZZZ</name>
<proteinExistence type="predicted"/>
<organism evidence="1">
    <name type="scientific">mine drainage metagenome</name>
    <dbReference type="NCBI Taxonomy" id="410659"/>
    <lineage>
        <taxon>unclassified sequences</taxon>
        <taxon>metagenomes</taxon>
        <taxon>ecological metagenomes</taxon>
    </lineage>
</organism>
<reference evidence="1" key="1">
    <citation type="submission" date="2016-10" db="EMBL/GenBank/DDBJ databases">
        <title>Sequence of Gallionella enrichment culture.</title>
        <authorList>
            <person name="Poehlein A."/>
            <person name="Muehling M."/>
            <person name="Daniel R."/>
        </authorList>
    </citation>
    <scope>NUCLEOTIDE SEQUENCE</scope>
</reference>
<comment type="caution">
    <text evidence="1">The sequence shown here is derived from an EMBL/GenBank/DDBJ whole genome shotgun (WGS) entry which is preliminary data.</text>
</comment>
<evidence type="ECO:0000313" key="1">
    <source>
        <dbReference type="EMBL" id="OIQ70112.1"/>
    </source>
</evidence>
<protein>
    <submittedName>
        <fullName evidence="1">Uncharacterized protein</fullName>
    </submittedName>
</protein>